<dbReference type="InterPro" id="IPR000631">
    <property type="entry name" value="CARKD"/>
</dbReference>
<dbReference type="PANTHER" id="PTHR12592">
    <property type="entry name" value="ATP-DEPENDENT (S)-NAD(P)H-HYDRATE DEHYDRATASE FAMILY MEMBER"/>
    <property type="match status" value="1"/>
</dbReference>
<comment type="catalytic activity">
    <reaction evidence="6">
        <text>(6S)-NADPHX + ADP = AMP + phosphate + NADPH + H(+)</text>
        <dbReference type="Rhea" id="RHEA:32235"/>
        <dbReference type="ChEBI" id="CHEBI:15378"/>
        <dbReference type="ChEBI" id="CHEBI:43474"/>
        <dbReference type="ChEBI" id="CHEBI:57783"/>
        <dbReference type="ChEBI" id="CHEBI:64076"/>
        <dbReference type="ChEBI" id="CHEBI:456215"/>
        <dbReference type="ChEBI" id="CHEBI:456216"/>
        <dbReference type="EC" id="4.2.1.136"/>
    </reaction>
</comment>
<dbReference type="GO" id="GO:0046496">
    <property type="term" value="P:nicotinamide nucleotide metabolic process"/>
    <property type="evidence" value="ECO:0007669"/>
    <property type="project" value="UniProtKB-UniRule"/>
</dbReference>
<evidence type="ECO:0000256" key="1">
    <source>
        <dbReference type="ARBA" id="ARBA00022741"/>
    </source>
</evidence>
<evidence type="ECO:0000313" key="8">
    <source>
        <dbReference type="EMBL" id="PIV12742.1"/>
    </source>
</evidence>
<dbReference type="InterPro" id="IPR029056">
    <property type="entry name" value="Ribokinase-like"/>
</dbReference>
<dbReference type="GO" id="GO:0005524">
    <property type="term" value="F:ATP binding"/>
    <property type="evidence" value="ECO:0007669"/>
    <property type="project" value="UniProtKB-KW"/>
</dbReference>
<evidence type="ECO:0000259" key="7">
    <source>
        <dbReference type="PROSITE" id="PS51383"/>
    </source>
</evidence>
<dbReference type="EC" id="4.2.1.136" evidence="6"/>
<sequence length="287" mass="30561">MLTVTKSILKEIYKKRPSAVMKYDYGLLLVIGGSQFYSGSPALSAMAAFRSGVDMVRILAPKRAADIIASFSPNLAAYPLKGDWLDQEDLSVLLEMTEGAKAVARGKTAVVIGGGMGRSKETQETILEYLSQIDIPAVIDADGIYALSRNLEIIKGKPFLITPHGYEFFVLTGQEVIGKSDKEKIEIVKAQAQRLQTTILLKGGIDIISDGKEVALNTTGSPYMGKGGTGDTLAGICGALMARGIEPFIVAQAAAYINGKAGEIVAARKKEGLLATDLIEAIPEVLH</sequence>
<dbReference type="SUPFAM" id="SSF53613">
    <property type="entry name" value="Ribokinase-like"/>
    <property type="match status" value="1"/>
</dbReference>
<feature type="domain" description="YjeF C-terminal" evidence="7">
    <location>
        <begin position="5"/>
        <end position="287"/>
    </location>
</feature>
<keyword evidence="3 6" id="KW-0521">NADP</keyword>
<keyword evidence="1 6" id="KW-0547">Nucleotide-binding</keyword>
<protein>
    <recommendedName>
        <fullName evidence="6">ADP-dependent (S)-NAD(P)H-hydrate dehydratase</fullName>
        <ecNumber evidence="6">4.2.1.136</ecNumber>
    </recommendedName>
    <alternativeName>
        <fullName evidence="6">ADP-dependent NAD(P)HX dehydratase</fullName>
    </alternativeName>
</protein>
<evidence type="ECO:0000313" key="9">
    <source>
        <dbReference type="Proteomes" id="UP000230324"/>
    </source>
</evidence>
<feature type="binding site" evidence="6">
    <location>
        <position position="115"/>
    </location>
    <ligand>
        <name>(6S)-NADPHX</name>
        <dbReference type="ChEBI" id="CHEBI:64076"/>
    </ligand>
</feature>
<dbReference type="Proteomes" id="UP000230324">
    <property type="component" value="Unassembled WGS sequence"/>
</dbReference>
<reference evidence="9" key="1">
    <citation type="submission" date="2017-09" db="EMBL/GenBank/DDBJ databases">
        <title>Depth-based differentiation of microbial function through sediment-hosted aquifers and enrichment of novel symbionts in the deep terrestrial subsurface.</title>
        <authorList>
            <person name="Probst A.J."/>
            <person name="Ladd B."/>
            <person name="Jarett J.K."/>
            <person name="Geller-Mcgrath D.E."/>
            <person name="Sieber C.M.K."/>
            <person name="Emerson J.B."/>
            <person name="Anantharaman K."/>
            <person name="Thomas B.C."/>
            <person name="Malmstrom R."/>
            <person name="Stieglmeier M."/>
            <person name="Klingl A."/>
            <person name="Woyke T."/>
            <person name="Ryan C.M."/>
            <person name="Banfield J.F."/>
        </authorList>
    </citation>
    <scope>NUCLEOTIDE SEQUENCE [LARGE SCALE GENOMIC DNA]</scope>
</reference>
<comment type="function">
    <text evidence="6">Catalyzes the dehydration of the S-form of NAD(P)HX at the expense of ADP, which is converted to AMP. Together with NAD(P)HX epimerase, which catalyzes the epimerization of the S- and R-forms, the enzyme allows the repair of both epimers of NAD(P)HX, a damaged form of NAD(P)H that is a result of enzymatic or heat-dependent hydration.</text>
</comment>
<name>A0A2M7BYH9_9BACT</name>
<dbReference type="PROSITE" id="PS51383">
    <property type="entry name" value="YJEF_C_3"/>
    <property type="match status" value="1"/>
</dbReference>
<comment type="catalytic activity">
    <reaction evidence="6">
        <text>(6S)-NADHX + ADP = AMP + phosphate + NADH + H(+)</text>
        <dbReference type="Rhea" id="RHEA:32223"/>
        <dbReference type="ChEBI" id="CHEBI:15378"/>
        <dbReference type="ChEBI" id="CHEBI:43474"/>
        <dbReference type="ChEBI" id="CHEBI:57945"/>
        <dbReference type="ChEBI" id="CHEBI:64074"/>
        <dbReference type="ChEBI" id="CHEBI:456215"/>
        <dbReference type="ChEBI" id="CHEBI:456216"/>
        <dbReference type="EC" id="4.2.1.136"/>
    </reaction>
</comment>
<dbReference type="GO" id="GO:0110051">
    <property type="term" value="P:metabolite repair"/>
    <property type="evidence" value="ECO:0007669"/>
    <property type="project" value="TreeGrafter"/>
</dbReference>
<dbReference type="EMBL" id="PEUV01000019">
    <property type="protein sequence ID" value="PIV12742.1"/>
    <property type="molecule type" value="Genomic_DNA"/>
</dbReference>
<dbReference type="Pfam" id="PF01256">
    <property type="entry name" value="Carb_kinase"/>
    <property type="match status" value="1"/>
</dbReference>
<evidence type="ECO:0000256" key="3">
    <source>
        <dbReference type="ARBA" id="ARBA00022857"/>
    </source>
</evidence>
<comment type="subunit">
    <text evidence="6">Homotetramer.</text>
</comment>
<evidence type="ECO:0000256" key="6">
    <source>
        <dbReference type="HAMAP-Rule" id="MF_01965"/>
    </source>
</evidence>
<dbReference type="AlphaFoldDB" id="A0A2M7BYH9"/>
<comment type="similarity">
    <text evidence="6">Belongs to the NnrD/CARKD family.</text>
</comment>
<dbReference type="CDD" id="cd01171">
    <property type="entry name" value="YXKO-related"/>
    <property type="match status" value="1"/>
</dbReference>
<dbReference type="PANTHER" id="PTHR12592:SF0">
    <property type="entry name" value="ATP-DEPENDENT (S)-NAD(P)H-HYDRATE DEHYDRATASE"/>
    <property type="match status" value="1"/>
</dbReference>
<evidence type="ECO:0000256" key="4">
    <source>
        <dbReference type="ARBA" id="ARBA00023027"/>
    </source>
</evidence>
<feature type="binding site" evidence="6">
    <location>
        <position position="164"/>
    </location>
    <ligand>
        <name>(6S)-NADPHX</name>
        <dbReference type="ChEBI" id="CHEBI:64076"/>
    </ligand>
</feature>
<dbReference type="Gene3D" id="3.40.1190.20">
    <property type="match status" value="1"/>
</dbReference>
<keyword evidence="4 6" id="KW-0520">NAD</keyword>
<dbReference type="NCBIfam" id="TIGR00196">
    <property type="entry name" value="yjeF_cterm"/>
    <property type="match status" value="1"/>
</dbReference>
<dbReference type="HAMAP" id="MF_01965">
    <property type="entry name" value="NADHX_dehydratase"/>
    <property type="match status" value="1"/>
</dbReference>
<feature type="binding site" evidence="6">
    <location>
        <position position="231"/>
    </location>
    <ligand>
        <name>(6S)-NADPHX</name>
        <dbReference type="ChEBI" id="CHEBI:64076"/>
    </ligand>
</feature>
<feature type="binding site" evidence="6">
    <location>
        <position position="230"/>
    </location>
    <ligand>
        <name>AMP</name>
        <dbReference type="ChEBI" id="CHEBI:456215"/>
    </ligand>
</feature>
<keyword evidence="2 6" id="KW-0067">ATP-binding</keyword>
<evidence type="ECO:0000256" key="5">
    <source>
        <dbReference type="ARBA" id="ARBA00023239"/>
    </source>
</evidence>
<accession>A0A2M7BYH9</accession>
<dbReference type="GO" id="GO:0052855">
    <property type="term" value="F:ADP-dependent NAD(P)H-hydrate dehydratase activity"/>
    <property type="evidence" value="ECO:0007669"/>
    <property type="project" value="UniProtKB-UniRule"/>
</dbReference>
<evidence type="ECO:0000256" key="2">
    <source>
        <dbReference type="ARBA" id="ARBA00022840"/>
    </source>
</evidence>
<comment type="caution">
    <text evidence="6">Lacks conserved residue(s) required for the propagation of feature annotation.</text>
</comment>
<comment type="cofactor">
    <cofactor evidence="6">
        <name>Mg(2+)</name>
        <dbReference type="ChEBI" id="CHEBI:18420"/>
    </cofactor>
</comment>
<proteinExistence type="inferred from homology"/>
<organism evidence="8 9">
    <name type="scientific">Candidatus Nealsonbacteria bacterium CG03_land_8_20_14_0_80_36_12</name>
    <dbReference type="NCBI Taxonomy" id="1974701"/>
    <lineage>
        <taxon>Bacteria</taxon>
        <taxon>Candidatus Nealsoniibacteriota</taxon>
    </lineage>
</organism>
<comment type="caution">
    <text evidence="8">The sequence shown here is derived from an EMBL/GenBank/DDBJ whole genome shotgun (WGS) entry which is preliminary data.</text>
</comment>
<keyword evidence="5 6" id="KW-0456">Lyase</keyword>
<gene>
    <name evidence="6" type="primary">nnrD</name>
    <name evidence="8" type="ORF">COS47_00940</name>
</gene>